<dbReference type="AlphaFoldDB" id="A0A7W4JU41"/>
<dbReference type="SUPFAM" id="SSF53218">
    <property type="entry name" value="Molybdenum cofactor biosynthesis proteins"/>
    <property type="match status" value="1"/>
</dbReference>
<evidence type="ECO:0000313" key="9">
    <source>
        <dbReference type="EMBL" id="MBB2190915.1"/>
    </source>
</evidence>
<keyword evidence="7" id="KW-0812">Transmembrane</keyword>
<dbReference type="Gene3D" id="3.90.105.10">
    <property type="entry name" value="Molybdopterin biosynthesis moea protein, domain 2"/>
    <property type="match status" value="1"/>
</dbReference>
<dbReference type="GO" id="GO:0046872">
    <property type="term" value="F:metal ion binding"/>
    <property type="evidence" value="ECO:0007669"/>
    <property type="project" value="UniProtKB-UniRule"/>
</dbReference>
<evidence type="ECO:0000256" key="6">
    <source>
        <dbReference type="RuleBase" id="RU365090"/>
    </source>
</evidence>
<evidence type="ECO:0000256" key="4">
    <source>
        <dbReference type="ARBA" id="ARBA00023150"/>
    </source>
</evidence>
<feature type="domain" description="MoaB/Mog" evidence="8">
    <location>
        <begin position="175"/>
        <end position="312"/>
    </location>
</feature>
<evidence type="ECO:0000256" key="7">
    <source>
        <dbReference type="SAM" id="Phobius"/>
    </source>
</evidence>
<keyword evidence="6" id="KW-0500">Molybdenum</keyword>
<dbReference type="GO" id="GO:0005829">
    <property type="term" value="C:cytosol"/>
    <property type="evidence" value="ECO:0007669"/>
    <property type="project" value="TreeGrafter"/>
</dbReference>
<dbReference type="NCBIfam" id="NF045515">
    <property type="entry name" value="Glp_gephyrin"/>
    <property type="match status" value="1"/>
</dbReference>
<keyword evidence="6" id="KW-0460">Magnesium</keyword>
<sequence length="402" mass="42144">MLSVSEAQERILANLAPTGAELVPLAESWRRVAATDIGARLDNPPADVSAMDGYAVRATDCRSGDTLRVIGESPAGHPFDGGVEPGTCVRLYTGSLVPTGADSILIQENALVEADQRITVLSDVVAGRHIRKRGQDFGLGQTVVPAGRHILAREVGLIAAANHAWVPVHRRPVVAILSAGDEITLPGGDIPPGGIVNSNAPMLATLVRACGGTPLILPTARDDAAEIARLAGGLETADLLLTAGGASVGRYDLVQEGLGRIGLKVDFWKIAMRPGKPLMHGRIGRLPVLGLPGNPVAALVCGILFILPAIRAMSGRSDLMAEHDMARLGGALPANDLRLDHLRASVTRADDGGLIATAFSRQDSAMLRTLADSQALLVRPPHAPAAEQGEMCRIIRLDHLFI</sequence>
<dbReference type="Gene3D" id="2.170.190.11">
    <property type="entry name" value="Molybdopterin biosynthesis moea protein, domain 3"/>
    <property type="match status" value="1"/>
</dbReference>
<dbReference type="SUPFAM" id="SSF63882">
    <property type="entry name" value="MoeA N-terminal region -like"/>
    <property type="match status" value="1"/>
</dbReference>
<dbReference type="InterPro" id="IPR005111">
    <property type="entry name" value="MoeA_C_domain_IV"/>
</dbReference>
<dbReference type="InterPro" id="IPR036688">
    <property type="entry name" value="MoeA_C_domain_IV_sf"/>
</dbReference>
<dbReference type="Gene3D" id="3.40.980.10">
    <property type="entry name" value="MoaB/Mog-like domain"/>
    <property type="match status" value="1"/>
</dbReference>
<dbReference type="SUPFAM" id="SSF63867">
    <property type="entry name" value="MoeA C-terminal domain-like"/>
    <property type="match status" value="1"/>
</dbReference>
<dbReference type="InterPro" id="IPR036425">
    <property type="entry name" value="MoaB/Mog-like_dom_sf"/>
</dbReference>
<accession>A0A7W4JU41</accession>
<comment type="function">
    <text evidence="1 6">Catalyzes the insertion of molybdate into adenylated molybdopterin with the concomitant release of AMP.</text>
</comment>
<keyword evidence="6" id="KW-0479">Metal-binding</keyword>
<dbReference type="RefSeq" id="WP_183120050.1">
    <property type="nucleotide sequence ID" value="NZ_JABEQF010000010.1"/>
</dbReference>
<evidence type="ECO:0000259" key="8">
    <source>
        <dbReference type="SMART" id="SM00852"/>
    </source>
</evidence>
<dbReference type="EMBL" id="JABEQF010000010">
    <property type="protein sequence ID" value="MBB2190915.1"/>
    <property type="molecule type" value="Genomic_DNA"/>
</dbReference>
<keyword evidence="7" id="KW-1133">Transmembrane helix</keyword>
<protein>
    <recommendedName>
        <fullName evidence="6">Molybdopterin molybdenumtransferase</fullName>
        <ecNumber evidence="6">2.10.1.1</ecNumber>
    </recommendedName>
</protein>
<name>A0A7W4JU41_9PROT</name>
<feature type="transmembrane region" description="Helical" evidence="7">
    <location>
        <begin position="289"/>
        <end position="310"/>
    </location>
</feature>
<comment type="caution">
    <text evidence="9">The sequence shown here is derived from an EMBL/GenBank/DDBJ whole genome shotgun (WGS) entry which is preliminary data.</text>
</comment>
<evidence type="ECO:0000256" key="1">
    <source>
        <dbReference type="ARBA" id="ARBA00002901"/>
    </source>
</evidence>
<dbReference type="InterPro" id="IPR005110">
    <property type="entry name" value="MoeA_linker/N"/>
</dbReference>
<evidence type="ECO:0000313" key="10">
    <source>
        <dbReference type="Proteomes" id="UP000555756"/>
    </source>
</evidence>
<dbReference type="InterPro" id="IPR001453">
    <property type="entry name" value="MoaB/Mog_dom"/>
</dbReference>
<dbReference type="CDD" id="cd00887">
    <property type="entry name" value="MoeA"/>
    <property type="match status" value="1"/>
</dbReference>
<reference evidence="9 10" key="1">
    <citation type="submission" date="2020-04" db="EMBL/GenBank/DDBJ databases">
        <title>Description of novel Gluconacetobacter.</title>
        <authorList>
            <person name="Sombolestani A."/>
        </authorList>
    </citation>
    <scope>NUCLEOTIDE SEQUENCE [LARGE SCALE GENOMIC DNA]</scope>
    <source>
        <strain evidence="9 10">LMG 21311</strain>
    </source>
</reference>
<dbReference type="Pfam" id="PF03453">
    <property type="entry name" value="MoeA_N"/>
    <property type="match status" value="1"/>
</dbReference>
<keyword evidence="6 9" id="KW-0808">Transferase</keyword>
<dbReference type="InterPro" id="IPR038987">
    <property type="entry name" value="MoeA-like"/>
</dbReference>
<keyword evidence="4 6" id="KW-0501">Molybdenum cofactor biosynthesis</keyword>
<dbReference type="Proteomes" id="UP000555756">
    <property type="component" value="Unassembled WGS sequence"/>
</dbReference>
<comment type="catalytic activity">
    <reaction evidence="5">
        <text>adenylyl-molybdopterin + molybdate = Mo-molybdopterin + AMP + H(+)</text>
        <dbReference type="Rhea" id="RHEA:35047"/>
        <dbReference type="ChEBI" id="CHEBI:15378"/>
        <dbReference type="ChEBI" id="CHEBI:36264"/>
        <dbReference type="ChEBI" id="CHEBI:62727"/>
        <dbReference type="ChEBI" id="CHEBI:71302"/>
        <dbReference type="ChEBI" id="CHEBI:456215"/>
        <dbReference type="EC" id="2.10.1.1"/>
    </reaction>
</comment>
<comment type="similarity">
    <text evidence="3 6">Belongs to the MoeA family.</text>
</comment>
<dbReference type="EC" id="2.10.1.1" evidence="6"/>
<evidence type="ECO:0000256" key="2">
    <source>
        <dbReference type="ARBA" id="ARBA00005046"/>
    </source>
</evidence>
<dbReference type="SMART" id="SM00852">
    <property type="entry name" value="MoCF_biosynth"/>
    <property type="match status" value="1"/>
</dbReference>
<comment type="pathway">
    <text evidence="2 6">Cofactor biosynthesis; molybdopterin biosynthesis.</text>
</comment>
<evidence type="ECO:0000256" key="3">
    <source>
        <dbReference type="ARBA" id="ARBA00010763"/>
    </source>
</evidence>
<dbReference type="Gene3D" id="2.40.340.10">
    <property type="entry name" value="MoeA, C-terminal, domain IV"/>
    <property type="match status" value="1"/>
</dbReference>
<comment type="cofactor">
    <cofactor evidence="6">
        <name>Mg(2+)</name>
        <dbReference type="ChEBI" id="CHEBI:18420"/>
    </cofactor>
</comment>
<dbReference type="GO" id="GO:0061599">
    <property type="term" value="F:molybdopterin molybdotransferase activity"/>
    <property type="evidence" value="ECO:0007669"/>
    <property type="project" value="UniProtKB-UniRule"/>
</dbReference>
<dbReference type="PANTHER" id="PTHR10192:SF5">
    <property type="entry name" value="GEPHYRIN"/>
    <property type="match status" value="1"/>
</dbReference>
<dbReference type="UniPathway" id="UPA00344"/>
<dbReference type="PANTHER" id="PTHR10192">
    <property type="entry name" value="MOLYBDOPTERIN BIOSYNTHESIS PROTEIN"/>
    <property type="match status" value="1"/>
</dbReference>
<gene>
    <name evidence="9" type="ORF">HLH34_13240</name>
</gene>
<dbReference type="Pfam" id="PF00994">
    <property type="entry name" value="MoCF_biosynth"/>
    <property type="match status" value="1"/>
</dbReference>
<dbReference type="Pfam" id="PF03454">
    <property type="entry name" value="MoeA_C"/>
    <property type="match status" value="1"/>
</dbReference>
<keyword evidence="7" id="KW-0472">Membrane</keyword>
<evidence type="ECO:0000256" key="5">
    <source>
        <dbReference type="ARBA" id="ARBA00047317"/>
    </source>
</evidence>
<dbReference type="GO" id="GO:0006777">
    <property type="term" value="P:Mo-molybdopterin cofactor biosynthetic process"/>
    <property type="evidence" value="ECO:0007669"/>
    <property type="project" value="UniProtKB-UniRule"/>
</dbReference>
<dbReference type="InterPro" id="IPR036135">
    <property type="entry name" value="MoeA_linker/N_sf"/>
</dbReference>
<organism evidence="9 10">
    <name type="scientific">Gluconacetobacter azotocaptans</name>
    <dbReference type="NCBI Taxonomy" id="142834"/>
    <lineage>
        <taxon>Bacteria</taxon>
        <taxon>Pseudomonadati</taxon>
        <taxon>Pseudomonadota</taxon>
        <taxon>Alphaproteobacteria</taxon>
        <taxon>Acetobacterales</taxon>
        <taxon>Acetobacteraceae</taxon>
        <taxon>Gluconacetobacter</taxon>
    </lineage>
</organism>
<keyword evidence="10" id="KW-1185">Reference proteome</keyword>
<proteinExistence type="inferred from homology"/>